<dbReference type="AlphaFoldDB" id="A0AA42DQT5"/>
<dbReference type="InterPro" id="IPR052369">
    <property type="entry name" value="UG_Glycosaminoglycan_Hydrolase"/>
</dbReference>
<organism evidence="5 6">
    <name type="scientific">Holtiella tumoricola</name>
    <dbReference type="NCBI Taxonomy" id="3018743"/>
    <lineage>
        <taxon>Bacteria</taxon>
        <taxon>Bacillati</taxon>
        <taxon>Bacillota</taxon>
        <taxon>Clostridia</taxon>
        <taxon>Lachnospirales</taxon>
        <taxon>Cellulosilyticaceae</taxon>
        <taxon>Holtiella</taxon>
    </lineage>
</organism>
<evidence type="ECO:0000313" key="5">
    <source>
        <dbReference type="EMBL" id="MDA3733266.1"/>
    </source>
</evidence>
<dbReference type="SUPFAM" id="SSF48208">
    <property type="entry name" value="Six-hairpin glycosidases"/>
    <property type="match status" value="1"/>
</dbReference>
<feature type="binding site" evidence="4">
    <location>
        <position position="102"/>
    </location>
    <ligand>
        <name>substrate</name>
    </ligand>
</feature>
<dbReference type="RefSeq" id="WP_271013144.1">
    <property type="nucleotide sequence ID" value="NZ_JAQIFT010000061.1"/>
</dbReference>
<evidence type="ECO:0000256" key="3">
    <source>
        <dbReference type="PIRSR" id="PIRSR610905-1"/>
    </source>
</evidence>
<feature type="binding site" evidence="4">
    <location>
        <position position="238"/>
    </location>
    <ligand>
        <name>substrate</name>
    </ligand>
</feature>
<protein>
    <submittedName>
        <fullName evidence="5">Glycoside hydrolase family 88 protein</fullName>
    </submittedName>
</protein>
<keyword evidence="6" id="KW-1185">Reference proteome</keyword>
<sequence>MRKLYETYEEVTAQEIEQAINNSVKQTRSAIEQLGNKFKSCNSTDNFYVGTDNFDWTEGFYTGEVWIAYELTGDELFKKVALEQVESFLERIEKRVMVNHHDMGFLYSLSCVAAYKLVGSEKGKKAALLAADNLISRFQEVGGFIQAWGELGAEDNYRLIIDCLLNLPLLYWATEVTGDEKYANVAKAHITTSLKVIMRPDYSTYHTHFFNKETGEPTYGVTFQGNRDGSVWARGQAWGVYGVALSYKYTRNPEYIDTFKKITDFFISSLPNDLVPYWDFDFTDGSTEPRDASSAAIAVCGMLEMAKYLEQEDAEYYISIAKKILKSLINNYSVQDSHISNGQLLHSTYARDSEFNGCTNRGVDECNTWGDYFYCEALIRMAKDWELYW</sequence>
<dbReference type="Proteomes" id="UP001169242">
    <property type="component" value="Unassembled WGS sequence"/>
</dbReference>
<evidence type="ECO:0000313" key="6">
    <source>
        <dbReference type="Proteomes" id="UP001169242"/>
    </source>
</evidence>
<dbReference type="InterPro" id="IPR012341">
    <property type="entry name" value="6hp_glycosidase-like_sf"/>
</dbReference>
<feature type="binding site" evidence="4">
    <location>
        <position position="162"/>
    </location>
    <ligand>
        <name>substrate</name>
    </ligand>
</feature>
<reference evidence="5" key="1">
    <citation type="journal article" date="2023" name="Int. J. Syst. Evol. Microbiol.">
        <title>&lt;i&gt;Holtiella tumoricola&lt;/i&gt; gen. nov. sp. nov., isolated from a human clinical sample.</title>
        <authorList>
            <person name="Allen-Vercoe E."/>
            <person name="Daigneault M.C."/>
            <person name="Vancuren S.J."/>
            <person name="Cochrane K."/>
            <person name="O'Neal L.L."/>
            <person name="Sankaranarayanan K."/>
            <person name="Lawson P.A."/>
        </authorList>
    </citation>
    <scope>NUCLEOTIDE SEQUENCE</scope>
    <source>
        <strain evidence="5">CC70A</strain>
    </source>
</reference>
<dbReference type="EMBL" id="JAQIFT010000061">
    <property type="protein sequence ID" value="MDA3733266.1"/>
    <property type="molecule type" value="Genomic_DNA"/>
</dbReference>
<evidence type="ECO:0000256" key="4">
    <source>
        <dbReference type="PIRSR" id="PIRSR610905-2"/>
    </source>
</evidence>
<feature type="binding site" evidence="4">
    <location>
        <position position="353"/>
    </location>
    <ligand>
        <name>substrate</name>
    </ligand>
</feature>
<accession>A0AA42DQT5</accession>
<dbReference type="Pfam" id="PF07470">
    <property type="entry name" value="Glyco_hydro_88"/>
    <property type="match status" value="1"/>
</dbReference>
<dbReference type="GO" id="GO:0052757">
    <property type="term" value="F:chondroitin hydrolase activity"/>
    <property type="evidence" value="ECO:0007669"/>
    <property type="project" value="TreeGrafter"/>
</dbReference>
<evidence type="ECO:0000256" key="1">
    <source>
        <dbReference type="ARBA" id="ARBA00022801"/>
    </source>
</evidence>
<evidence type="ECO:0000256" key="2">
    <source>
        <dbReference type="ARBA" id="ARBA00038358"/>
    </source>
</evidence>
<dbReference type="GO" id="GO:0000272">
    <property type="term" value="P:polysaccharide catabolic process"/>
    <property type="evidence" value="ECO:0007669"/>
    <property type="project" value="TreeGrafter"/>
</dbReference>
<feature type="active site" description="Nucleophile" evidence="3">
    <location>
        <position position="102"/>
    </location>
</feature>
<name>A0AA42DQT5_9FIRM</name>
<keyword evidence="1 5" id="KW-0378">Hydrolase</keyword>
<feature type="binding site" evidence="4">
    <location>
        <position position="220"/>
    </location>
    <ligand>
        <name>substrate</name>
    </ligand>
</feature>
<dbReference type="InterPro" id="IPR010905">
    <property type="entry name" value="Glyco_hydro_88"/>
</dbReference>
<dbReference type="InterPro" id="IPR008928">
    <property type="entry name" value="6-hairpin_glycosidase_sf"/>
</dbReference>
<gene>
    <name evidence="5" type="ORF">PBV87_17445</name>
</gene>
<feature type="active site" description="Proton donor" evidence="3">
    <location>
        <position position="162"/>
    </location>
</feature>
<comment type="similarity">
    <text evidence="2">Belongs to the glycosyl hydrolase 88 family.</text>
</comment>
<dbReference type="PANTHER" id="PTHR36845:SF1">
    <property type="entry name" value="HYDROLASE, PUTATIVE (AFU_ORTHOLOGUE AFUA_7G05090)-RELATED"/>
    <property type="match status" value="1"/>
</dbReference>
<dbReference type="Gene3D" id="1.50.10.10">
    <property type="match status" value="1"/>
</dbReference>
<dbReference type="PANTHER" id="PTHR36845">
    <property type="entry name" value="HYDROLASE, PUTATIVE (AFU_ORTHOLOGUE AFUA_7G05090)-RELATED"/>
    <property type="match status" value="1"/>
</dbReference>
<comment type="caution">
    <text evidence="5">The sequence shown here is derived from an EMBL/GenBank/DDBJ whole genome shotgun (WGS) entry which is preliminary data.</text>
</comment>
<proteinExistence type="inferred from homology"/>
<feature type="binding site" evidence="4">
    <location>
        <position position="222"/>
    </location>
    <ligand>
        <name>substrate</name>
    </ligand>
</feature>
<feature type="binding site" evidence="4">
    <location>
        <position position="234"/>
    </location>
    <ligand>
        <name>substrate</name>
    </ligand>
</feature>